<keyword evidence="1" id="KW-0677">Repeat</keyword>
<dbReference type="Pfam" id="PF13432">
    <property type="entry name" value="TPR_16"/>
    <property type="match status" value="1"/>
</dbReference>
<dbReference type="Proteomes" id="UP001281203">
    <property type="component" value="Unassembled WGS sequence"/>
</dbReference>
<gene>
    <name evidence="4" type="ORF">F8E02_03025</name>
</gene>
<dbReference type="PANTHER" id="PTHR44943">
    <property type="entry name" value="CELLULOSE SYNTHASE OPERON PROTEIN C"/>
    <property type="match status" value="1"/>
</dbReference>
<keyword evidence="2 3" id="KW-0802">TPR repeat</keyword>
<proteinExistence type="predicted"/>
<protein>
    <submittedName>
        <fullName evidence="4">Tetratricopeptide repeat protein</fullName>
    </submittedName>
</protein>
<dbReference type="PROSITE" id="PS50293">
    <property type="entry name" value="TPR_REGION"/>
    <property type="match status" value="1"/>
</dbReference>
<sequence>MTLRAEQVISMKLRKRANVKQYLVLTIIVLAAFCSCGCTQQSAAMEWYRQGLHFNSYDNQFEQALECFNKSLELDPQFEEAWRGKSVALYNLGRFQDALQSIDRALELDPEYAEAWYIKGEILSSSGKPDEADRCYTRAQEINPRLSRI</sequence>
<feature type="repeat" description="TPR" evidence="3">
    <location>
        <begin position="45"/>
        <end position="78"/>
    </location>
</feature>
<evidence type="ECO:0000313" key="5">
    <source>
        <dbReference type="Proteomes" id="UP001281203"/>
    </source>
</evidence>
<comment type="caution">
    <text evidence="4">The sequence shown here is derived from an EMBL/GenBank/DDBJ whole genome shotgun (WGS) entry which is preliminary data.</text>
</comment>
<feature type="repeat" description="TPR" evidence="3">
    <location>
        <begin position="79"/>
        <end position="112"/>
    </location>
</feature>
<keyword evidence="5" id="KW-1185">Reference proteome</keyword>
<dbReference type="InterPro" id="IPR019734">
    <property type="entry name" value="TPR_rpt"/>
</dbReference>
<dbReference type="InterPro" id="IPR011990">
    <property type="entry name" value="TPR-like_helical_dom_sf"/>
</dbReference>
<dbReference type="Pfam" id="PF00515">
    <property type="entry name" value="TPR_1"/>
    <property type="match status" value="1"/>
</dbReference>
<dbReference type="PROSITE" id="PS50005">
    <property type="entry name" value="TPR"/>
    <property type="match status" value="3"/>
</dbReference>
<dbReference type="SMART" id="SM00028">
    <property type="entry name" value="TPR"/>
    <property type="match status" value="3"/>
</dbReference>
<dbReference type="PANTHER" id="PTHR44943:SF8">
    <property type="entry name" value="TPR REPEAT-CONTAINING PROTEIN MJ0263"/>
    <property type="match status" value="1"/>
</dbReference>
<accession>A0ABU3X0M6</accession>
<dbReference type="InterPro" id="IPR051685">
    <property type="entry name" value="Ycf3/AcsC/BcsC/TPR_MFPF"/>
</dbReference>
<feature type="repeat" description="TPR" evidence="3">
    <location>
        <begin position="113"/>
        <end position="146"/>
    </location>
</feature>
<reference evidence="4 5" key="1">
    <citation type="submission" date="2019-10" db="EMBL/GenBank/DDBJ databases">
        <title>Isolation and characterization of Methanoculleus sp. Wushi-C6 from a hot spring well.</title>
        <authorList>
            <person name="Chen S.-C."/>
            <person name="Lan Z.-H."/>
            <person name="You Y.-T."/>
            <person name="Lai M.-C."/>
        </authorList>
    </citation>
    <scope>NUCLEOTIDE SEQUENCE [LARGE SCALE GENOMIC DNA]</scope>
    <source>
        <strain evidence="4 5">Wushi-C6</strain>
    </source>
</reference>
<evidence type="ECO:0000313" key="4">
    <source>
        <dbReference type="EMBL" id="MDV2480996.1"/>
    </source>
</evidence>
<name>A0ABU3X0M6_9EURY</name>
<organism evidence="4 5">
    <name type="scientific">Methanoculleus caldifontis</name>
    <dbReference type="NCBI Taxonomy" id="2651577"/>
    <lineage>
        <taxon>Archaea</taxon>
        <taxon>Methanobacteriati</taxon>
        <taxon>Methanobacteriota</taxon>
        <taxon>Stenosarchaea group</taxon>
        <taxon>Methanomicrobia</taxon>
        <taxon>Methanomicrobiales</taxon>
        <taxon>Methanomicrobiaceae</taxon>
        <taxon>Methanoculleus</taxon>
    </lineage>
</organism>
<evidence type="ECO:0000256" key="3">
    <source>
        <dbReference type="PROSITE-ProRule" id="PRU00339"/>
    </source>
</evidence>
<evidence type="ECO:0000256" key="1">
    <source>
        <dbReference type="ARBA" id="ARBA00022737"/>
    </source>
</evidence>
<dbReference type="EMBL" id="WBKO01000001">
    <property type="protein sequence ID" value="MDV2480996.1"/>
    <property type="molecule type" value="Genomic_DNA"/>
</dbReference>
<dbReference type="SUPFAM" id="SSF48452">
    <property type="entry name" value="TPR-like"/>
    <property type="match status" value="1"/>
</dbReference>
<evidence type="ECO:0000256" key="2">
    <source>
        <dbReference type="ARBA" id="ARBA00022803"/>
    </source>
</evidence>
<dbReference type="Gene3D" id="1.25.40.10">
    <property type="entry name" value="Tetratricopeptide repeat domain"/>
    <property type="match status" value="1"/>
</dbReference>